<keyword evidence="8" id="KW-1185">Reference proteome</keyword>
<accession>A0ABT8S3X2</accession>
<dbReference type="InterPro" id="IPR001041">
    <property type="entry name" value="2Fe-2S_ferredoxin-type"/>
</dbReference>
<keyword evidence="4" id="KW-0408">Iron</keyword>
<feature type="domain" description="2Fe-2S ferredoxin-type" evidence="6">
    <location>
        <begin position="3"/>
        <end position="79"/>
    </location>
</feature>
<gene>
    <name evidence="7" type="ORF">Q2T77_15125</name>
</gene>
<dbReference type="PROSITE" id="PS51085">
    <property type="entry name" value="2FE2S_FER_2"/>
    <property type="match status" value="1"/>
</dbReference>
<evidence type="ECO:0000256" key="5">
    <source>
        <dbReference type="ARBA" id="ARBA00023014"/>
    </source>
</evidence>
<evidence type="ECO:0000256" key="2">
    <source>
        <dbReference type="ARBA" id="ARBA00022723"/>
    </source>
</evidence>
<proteinExistence type="predicted"/>
<evidence type="ECO:0000313" key="7">
    <source>
        <dbReference type="EMBL" id="MDO1533624.1"/>
    </source>
</evidence>
<dbReference type="PANTHER" id="PTHR44379:SF6">
    <property type="entry name" value="BLR6046 PROTEIN"/>
    <property type="match status" value="1"/>
</dbReference>
<dbReference type="Proteomes" id="UP001169027">
    <property type="component" value="Unassembled WGS sequence"/>
</dbReference>
<protein>
    <submittedName>
        <fullName evidence="7">2Fe-2S iron-sulfur cluster-binding protein</fullName>
    </submittedName>
</protein>
<dbReference type="InterPro" id="IPR002888">
    <property type="entry name" value="2Fe-2S-bd"/>
</dbReference>
<keyword evidence="2" id="KW-0479">Metal-binding</keyword>
<keyword evidence="1" id="KW-0001">2Fe-2S</keyword>
<evidence type="ECO:0000256" key="1">
    <source>
        <dbReference type="ARBA" id="ARBA00022714"/>
    </source>
</evidence>
<reference evidence="7" key="1">
    <citation type="submission" date="2023-06" db="EMBL/GenBank/DDBJ databases">
        <authorList>
            <person name="Jiang Y."/>
            <person name="Liu Q."/>
        </authorList>
    </citation>
    <scope>NUCLEOTIDE SEQUENCE</scope>
    <source>
        <strain evidence="7">CGMCC 1.12090</strain>
    </source>
</reference>
<evidence type="ECO:0000256" key="3">
    <source>
        <dbReference type="ARBA" id="ARBA00023002"/>
    </source>
</evidence>
<dbReference type="InterPro" id="IPR051452">
    <property type="entry name" value="Diverse_Oxidoreductases"/>
</dbReference>
<dbReference type="RefSeq" id="WP_301810458.1">
    <property type="nucleotide sequence ID" value="NZ_JAUJZH010000009.1"/>
</dbReference>
<dbReference type="InterPro" id="IPR012675">
    <property type="entry name" value="Beta-grasp_dom_sf"/>
</dbReference>
<evidence type="ECO:0000259" key="6">
    <source>
        <dbReference type="PROSITE" id="PS51085"/>
    </source>
</evidence>
<keyword evidence="3" id="KW-0560">Oxidoreductase</keyword>
<keyword evidence="5" id="KW-0411">Iron-sulfur</keyword>
<dbReference type="SUPFAM" id="SSF54292">
    <property type="entry name" value="2Fe-2S ferredoxin-like"/>
    <property type="match status" value="1"/>
</dbReference>
<dbReference type="InterPro" id="IPR036010">
    <property type="entry name" value="2Fe-2S_ferredoxin-like_sf"/>
</dbReference>
<evidence type="ECO:0000256" key="4">
    <source>
        <dbReference type="ARBA" id="ARBA00023004"/>
    </source>
</evidence>
<organism evidence="7 8">
    <name type="scientific">Variovorax ginsengisoli</name>
    <dbReference type="NCBI Taxonomy" id="363844"/>
    <lineage>
        <taxon>Bacteria</taxon>
        <taxon>Pseudomonadati</taxon>
        <taxon>Pseudomonadota</taxon>
        <taxon>Betaproteobacteria</taxon>
        <taxon>Burkholderiales</taxon>
        <taxon>Comamonadaceae</taxon>
        <taxon>Variovorax</taxon>
    </lineage>
</organism>
<dbReference type="PANTHER" id="PTHR44379">
    <property type="entry name" value="OXIDOREDUCTASE WITH IRON-SULFUR SUBUNIT"/>
    <property type="match status" value="1"/>
</dbReference>
<evidence type="ECO:0000313" key="8">
    <source>
        <dbReference type="Proteomes" id="UP001169027"/>
    </source>
</evidence>
<dbReference type="Pfam" id="PF00111">
    <property type="entry name" value="Fer2"/>
    <property type="match status" value="1"/>
</dbReference>
<dbReference type="Pfam" id="PF01799">
    <property type="entry name" value="Fer2_2"/>
    <property type="match status" value="1"/>
</dbReference>
<dbReference type="SUPFAM" id="SSF47741">
    <property type="entry name" value="CO dehydrogenase ISP C-domain like"/>
    <property type="match status" value="1"/>
</dbReference>
<dbReference type="InterPro" id="IPR036884">
    <property type="entry name" value="2Fe-2S-bd_dom_sf"/>
</dbReference>
<comment type="caution">
    <text evidence="7">The sequence shown here is derived from an EMBL/GenBank/DDBJ whole genome shotgun (WGS) entry which is preliminary data.</text>
</comment>
<dbReference type="Gene3D" id="1.10.150.120">
    <property type="entry name" value="[2Fe-2S]-binding domain"/>
    <property type="match status" value="1"/>
</dbReference>
<dbReference type="Gene3D" id="3.10.20.30">
    <property type="match status" value="1"/>
</dbReference>
<dbReference type="PROSITE" id="PS00197">
    <property type="entry name" value="2FE2S_FER_1"/>
    <property type="match status" value="1"/>
</dbReference>
<dbReference type="EMBL" id="JAUKVY010000009">
    <property type="protein sequence ID" value="MDO1533624.1"/>
    <property type="molecule type" value="Genomic_DNA"/>
</dbReference>
<name>A0ABT8S3X2_9BURK</name>
<dbReference type="InterPro" id="IPR006058">
    <property type="entry name" value="2Fe2S_fd_BS"/>
</dbReference>
<sequence>MTSTFELKVNGRAHRVQADENDLLLYVLRNDLDCKGVRFGCGAGHCGACTVWMDGRAVQSCDMPLWGTAGRELTTVEQLASDPVGTVVLDAFVSLQAAQCGYCINGILMSVTALLRRTTTPTEAELQETMHRHLCRCGAHARILKAIEAAAARLPAEGQP</sequence>
<dbReference type="CDD" id="cd00207">
    <property type="entry name" value="fer2"/>
    <property type="match status" value="1"/>
</dbReference>